<evidence type="ECO:0000256" key="7">
    <source>
        <dbReference type="SAM" id="Phobius"/>
    </source>
</evidence>
<dbReference type="PANTHER" id="PTHR33048:SF47">
    <property type="entry name" value="INTEGRAL MEMBRANE PROTEIN-RELATED"/>
    <property type="match status" value="1"/>
</dbReference>
<keyword evidence="2 7" id="KW-0812">Transmembrane</keyword>
<evidence type="ECO:0000256" key="6">
    <source>
        <dbReference type="SAM" id="MobiDB-lite"/>
    </source>
</evidence>
<feature type="compositionally biased region" description="Low complexity" evidence="6">
    <location>
        <begin position="310"/>
        <end position="322"/>
    </location>
</feature>
<proteinExistence type="inferred from homology"/>
<keyword evidence="4 7" id="KW-0472">Membrane</keyword>
<evidence type="ECO:0000256" key="1">
    <source>
        <dbReference type="ARBA" id="ARBA00004141"/>
    </source>
</evidence>
<keyword evidence="3 7" id="KW-1133">Transmembrane helix</keyword>
<evidence type="ECO:0000259" key="8">
    <source>
        <dbReference type="Pfam" id="PF20684"/>
    </source>
</evidence>
<evidence type="ECO:0000256" key="4">
    <source>
        <dbReference type="ARBA" id="ARBA00023136"/>
    </source>
</evidence>
<feature type="transmembrane region" description="Helical" evidence="7">
    <location>
        <begin position="198"/>
        <end position="223"/>
    </location>
</feature>
<comment type="subcellular location">
    <subcellularLocation>
        <location evidence="1">Membrane</location>
        <topology evidence="1">Multi-pass membrane protein</topology>
    </subcellularLocation>
</comment>
<evidence type="ECO:0000313" key="10">
    <source>
        <dbReference type="Proteomes" id="UP001275084"/>
    </source>
</evidence>
<dbReference type="Proteomes" id="UP001275084">
    <property type="component" value="Unassembled WGS sequence"/>
</dbReference>
<comment type="similarity">
    <text evidence="5">Belongs to the SAT4 family.</text>
</comment>
<accession>A0AAJ0HS25</accession>
<feature type="transmembrane region" description="Helical" evidence="7">
    <location>
        <begin position="65"/>
        <end position="85"/>
    </location>
</feature>
<dbReference type="InterPro" id="IPR049326">
    <property type="entry name" value="Rhodopsin_dom_fungi"/>
</dbReference>
<evidence type="ECO:0000256" key="3">
    <source>
        <dbReference type="ARBA" id="ARBA00022989"/>
    </source>
</evidence>
<feature type="transmembrane region" description="Helical" evidence="7">
    <location>
        <begin position="153"/>
        <end position="178"/>
    </location>
</feature>
<dbReference type="PANTHER" id="PTHR33048">
    <property type="entry name" value="PTH11-LIKE INTEGRAL MEMBRANE PROTEIN (AFU_ORTHOLOGUE AFUA_5G11245)"/>
    <property type="match status" value="1"/>
</dbReference>
<dbReference type="GO" id="GO:0016020">
    <property type="term" value="C:membrane"/>
    <property type="evidence" value="ECO:0007669"/>
    <property type="project" value="UniProtKB-SubCell"/>
</dbReference>
<evidence type="ECO:0000256" key="5">
    <source>
        <dbReference type="ARBA" id="ARBA00038359"/>
    </source>
</evidence>
<feature type="transmembrane region" description="Helical" evidence="7">
    <location>
        <begin position="30"/>
        <end position="53"/>
    </location>
</feature>
<protein>
    <recommendedName>
        <fullName evidence="8">Rhodopsin domain-containing protein</fullName>
    </recommendedName>
</protein>
<feature type="transmembrane region" description="Helical" evidence="7">
    <location>
        <begin position="279"/>
        <end position="299"/>
    </location>
</feature>
<name>A0AAJ0HS25_9PEZI</name>
<reference evidence="9" key="1">
    <citation type="journal article" date="2023" name="Mol. Phylogenet. Evol.">
        <title>Genome-scale phylogeny and comparative genomics of the fungal order Sordariales.</title>
        <authorList>
            <person name="Hensen N."/>
            <person name="Bonometti L."/>
            <person name="Westerberg I."/>
            <person name="Brannstrom I.O."/>
            <person name="Guillou S."/>
            <person name="Cros-Aarteil S."/>
            <person name="Calhoun S."/>
            <person name="Haridas S."/>
            <person name="Kuo A."/>
            <person name="Mondo S."/>
            <person name="Pangilinan J."/>
            <person name="Riley R."/>
            <person name="LaButti K."/>
            <person name="Andreopoulos B."/>
            <person name="Lipzen A."/>
            <person name="Chen C."/>
            <person name="Yan M."/>
            <person name="Daum C."/>
            <person name="Ng V."/>
            <person name="Clum A."/>
            <person name="Steindorff A."/>
            <person name="Ohm R.A."/>
            <person name="Martin F."/>
            <person name="Silar P."/>
            <person name="Natvig D.O."/>
            <person name="Lalanne C."/>
            <person name="Gautier V."/>
            <person name="Ament-Velasquez S.L."/>
            <person name="Kruys A."/>
            <person name="Hutchinson M.I."/>
            <person name="Powell A.J."/>
            <person name="Barry K."/>
            <person name="Miller A.N."/>
            <person name="Grigoriev I.V."/>
            <person name="Debuchy R."/>
            <person name="Gladieux P."/>
            <person name="Hiltunen Thoren M."/>
            <person name="Johannesson H."/>
        </authorList>
    </citation>
    <scope>NUCLEOTIDE SEQUENCE</scope>
    <source>
        <strain evidence="9">CBS 955.72</strain>
    </source>
</reference>
<comment type="caution">
    <text evidence="9">The sequence shown here is derived from an EMBL/GenBank/DDBJ whole genome shotgun (WGS) entry which is preliminary data.</text>
</comment>
<dbReference type="EMBL" id="JAUIQD010000002">
    <property type="protein sequence ID" value="KAK3360390.1"/>
    <property type="molecule type" value="Genomic_DNA"/>
</dbReference>
<evidence type="ECO:0000256" key="2">
    <source>
        <dbReference type="ARBA" id="ARBA00022692"/>
    </source>
</evidence>
<dbReference type="InterPro" id="IPR052337">
    <property type="entry name" value="SAT4-like"/>
</dbReference>
<feature type="region of interest" description="Disordered" evidence="6">
    <location>
        <begin position="376"/>
        <end position="404"/>
    </location>
</feature>
<dbReference type="Pfam" id="PF20684">
    <property type="entry name" value="Fung_rhodopsin"/>
    <property type="match status" value="1"/>
</dbReference>
<reference evidence="9" key="2">
    <citation type="submission" date="2023-06" db="EMBL/GenBank/DDBJ databases">
        <authorList>
            <consortium name="Lawrence Berkeley National Laboratory"/>
            <person name="Haridas S."/>
            <person name="Hensen N."/>
            <person name="Bonometti L."/>
            <person name="Westerberg I."/>
            <person name="Brannstrom I.O."/>
            <person name="Guillou S."/>
            <person name="Cros-Aarteil S."/>
            <person name="Calhoun S."/>
            <person name="Kuo A."/>
            <person name="Mondo S."/>
            <person name="Pangilinan J."/>
            <person name="Riley R."/>
            <person name="Labutti K."/>
            <person name="Andreopoulos B."/>
            <person name="Lipzen A."/>
            <person name="Chen C."/>
            <person name="Yanf M."/>
            <person name="Daum C."/>
            <person name="Ng V."/>
            <person name="Clum A."/>
            <person name="Steindorff A."/>
            <person name="Ohm R."/>
            <person name="Martin F."/>
            <person name="Silar P."/>
            <person name="Natvig D."/>
            <person name="Lalanne C."/>
            <person name="Gautier V."/>
            <person name="Ament-Velasquez S.L."/>
            <person name="Kruys A."/>
            <person name="Hutchinson M.I."/>
            <person name="Powell A.J."/>
            <person name="Barry K."/>
            <person name="Miller A.N."/>
            <person name="Grigoriev I.V."/>
            <person name="Debuchy R."/>
            <person name="Gladieux P."/>
            <person name="Thoren M.H."/>
            <person name="Johannesson H."/>
        </authorList>
    </citation>
    <scope>NUCLEOTIDE SEQUENCE</scope>
    <source>
        <strain evidence="9">CBS 955.72</strain>
    </source>
</reference>
<feature type="region of interest" description="Disordered" evidence="6">
    <location>
        <begin position="310"/>
        <end position="329"/>
    </location>
</feature>
<sequence>MADFDFNELPAMIPPPGHTPNFIDPETLHLAVLGVGIATMTLMTVAVAIRVYTKAFILREMRIEEYFAIIATIGILVWDSLFIHASENGFSRHLYDVRLVEVSNLSYAIPSHTNTNQQSYVAEITNALTMFAAKASILFQLRRIFCTGQSRDSVFWAIHALVFLSAAYYTSAVFTFAFQCSPREKTWNAFMEGHCIDVASATVVAGAVNLFLDIGILITPLWAIWHLQLPMKRKLGISAVFGVGILTCAIAAIGVAFRIPLLHDPDLTWLITKVGIWTMVEYCGTILVGCMPSFPRFFLHLRGHDLPSSSASSGGAADSHPSGRAHAHSPSATSAYHAAMMQTHTKKGVASIGVAVTTSEVSFGDHAYIEMEAGCGAGRHSDEESTVRGSAGDGADWSPLSSPK</sequence>
<evidence type="ECO:0000313" key="9">
    <source>
        <dbReference type="EMBL" id="KAK3360390.1"/>
    </source>
</evidence>
<organism evidence="9 10">
    <name type="scientific">Lasiosphaeria hispida</name>
    <dbReference type="NCBI Taxonomy" id="260671"/>
    <lineage>
        <taxon>Eukaryota</taxon>
        <taxon>Fungi</taxon>
        <taxon>Dikarya</taxon>
        <taxon>Ascomycota</taxon>
        <taxon>Pezizomycotina</taxon>
        <taxon>Sordariomycetes</taxon>
        <taxon>Sordariomycetidae</taxon>
        <taxon>Sordariales</taxon>
        <taxon>Lasiosphaeriaceae</taxon>
        <taxon>Lasiosphaeria</taxon>
    </lineage>
</organism>
<keyword evidence="10" id="KW-1185">Reference proteome</keyword>
<gene>
    <name evidence="9" type="ORF">B0T25DRAFT_448366</name>
</gene>
<feature type="domain" description="Rhodopsin" evidence="8">
    <location>
        <begin position="49"/>
        <end position="295"/>
    </location>
</feature>
<dbReference type="AlphaFoldDB" id="A0AAJ0HS25"/>
<feature type="transmembrane region" description="Helical" evidence="7">
    <location>
        <begin position="235"/>
        <end position="259"/>
    </location>
</feature>